<dbReference type="InterPro" id="IPR013088">
    <property type="entry name" value="Znf_NHR/GATA"/>
</dbReference>
<sequence>MTVPTSQHTSRGAIYPPQPLSFSMPFTDSPNPVQVIFRNGEMVQQKVIENDTKAVINIRGNSLQLLAPSRALITIQRLEERSENGGQSCNNGSGAERCKFQQQQQHQQQPVDFVRSVPNLAELTPVQMVQISNDYVNERCNLQLQQQPQSTDFVRSVPNITESTPVQMVQILNGGYVNGTASQSEMLSGANCNVRSFSEVNPPIYYPLKISQVAPTRNEISRTHFGMQSISPSLIQQQQQQLHPSISHQTQLTSVNSSYIPSYSEANSRRTIEHLSATTNSPVTISERERKIYYDLKPRVQSDSNDGTNDMTVYTSTGRFQDAHPQQQLSLDFGIPVIENHSMDGQHQVLMVPKEEEAKIPKNDELQIDAQFDSSARRRWRVCIVCGDNASGYHYKAITCEACKGFFRRSVRKRANYRCRWNGNCEITVPTRCHCQHCRLKKCLEMGMNPDFVYCAKSYE</sequence>
<dbReference type="PROSITE" id="PS51030">
    <property type="entry name" value="NUCLEAR_REC_DBD_2"/>
    <property type="match status" value="1"/>
</dbReference>
<dbReference type="GO" id="GO:0043565">
    <property type="term" value="F:sequence-specific DNA binding"/>
    <property type="evidence" value="ECO:0007669"/>
    <property type="project" value="InterPro"/>
</dbReference>
<dbReference type="Gene3D" id="3.30.50.10">
    <property type="entry name" value="Erythroid Transcription Factor GATA-1, subunit A"/>
    <property type="match status" value="1"/>
</dbReference>
<feature type="region of interest" description="Disordered" evidence="9">
    <location>
        <begin position="80"/>
        <end position="104"/>
    </location>
</feature>
<evidence type="ECO:0000256" key="5">
    <source>
        <dbReference type="ARBA" id="ARBA00023125"/>
    </source>
</evidence>
<evidence type="ECO:0000259" key="10">
    <source>
        <dbReference type="PROSITE" id="PS51030"/>
    </source>
</evidence>
<keyword evidence="7" id="KW-0675">Receptor</keyword>
<reference evidence="12" key="1">
    <citation type="submission" date="2017-02" db="UniProtKB">
        <authorList>
            <consortium name="WormBaseParasite"/>
        </authorList>
    </citation>
    <scope>IDENTIFICATION</scope>
</reference>
<dbReference type="AlphaFoldDB" id="A0A0R3RM01"/>
<protein>
    <submittedName>
        <fullName evidence="12">Nuclear receptor domain-containing protein</fullName>
    </submittedName>
</protein>
<keyword evidence="5" id="KW-0238">DNA-binding</keyword>
<dbReference type="PROSITE" id="PS00031">
    <property type="entry name" value="NUCLEAR_REC_DBD_1"/>
    <property type="match status" value="1"/>
</dbReference>
<organism evidence="11 12">
    <name type="scientific">Elaeophora elaphi</name>
    <dbReference type="NCBI Taxonomy" id="1147741"/>
    <lineage>
        <taxon>Eukaryota</taxon>
        <taxon>Metazoa</taxon>
        <taxon>Ecdysozoa</taxon>
        <taxon>Nematoda</taxon>
        <taxon>Chromadorea</taxon>
        <taxon>Rhabditida</taxon>
        <taxon>Spirurina</taxon>
        <taxon>Spiruromorpha</taxon>
        <taxon>Filarioidea</taxon>
        <taxon>Onchocercidae</taxon>
        <taxon>Elaeophora</taxon>
    </lineage>
</organism>
<evidence type="ECO:0000256" key="4">
    <source>
        <dbReference type="ARBA" id="ARBA00023015"/>
    </source>
</evidence>
<evidence type="ECO:0000313" key="11">
    <source>
        <dbReference type="Proteomes" id="UP000050640"/>
    </source>
</evidence>
<keyword evidence="3" id="KW-0862">Zinc</keyword>
<keyword evidence="4" id="KW-0805">Transcription regulation</keyword>
<dbReference type="WBParaSite" id="EEL_0000251001-mRNA-1">
    <property type="protein sequence ID" value="EEL_0000251001-mRNA-1"/>
    <property type="gene ID" value="EEL_0000251001"/>
</dbReference>
<dbReference type="GO" id="GO:0008270">
    <property type="term" value="F:zinc ion binding"/>
    <property type="evidence" value="ECO:0007669"/>
    <property type="project" value="UniProtKB-KW"/>
</dbReference>
<evidence type="ECO:0000256" key="7">
    <source>
        <dbReference type="ARBA" id="ARBA00023170"/>
    </source>
</evidence>
<dbReference type="PANTHER" id="PTHR48092">
    <property type="entry name" value="KNIRPS-RELATED PROTEIN-RELATED"/>
    <property type="match status" value="1"/>
</dbReference>
<dbReference type="InterPro" id="IPR050200">
    <property type="entry name" value="Nuclear_hormone_rcpt_NR3"/>
</dbReference>
<evidence type="ECO:0000256" key="6">
    <source>
        <dbReference type="ARBA" id="ARBA00023163"/>
    </source>
</evidence>
<evidence type="ECO:0000256" key="1">
    <source>
        <dbReference type="ARBA" id="ARBA00022723"/>
    </source>
</evidence>
<dbReference type="PRINTS" id="PR00047">
    <property type="entry name" value="STROIDFINGER"/>
</dbReference>
<keyword evidence="2" id="KW-0863">Zinc-finger</keyword>
<dbReference type="CDD" id="cd06916">
    <property type="entry name" value="NR_DBD_like"/>
    <property type="match status" value="1"/>
</dbReference>
<dbReference type="GO" id="GO:0003700">
    <property type="term" value="F:DNA-binding transcription factor activity"/>
    <property type="evidence" value="ECO:0007669"/>
    <property type="project" value="InterPro"/>
</dbReference>
<dbReference type="Proteomes" id="UP000050640">
    <property type="component" value="Unplaced"/>
</dbReference>
<feature type="compositionally biased region" description="Polar residues" evidence="9">
    <location>
        <begin position="84"/>
        <end position="93"/>
    </location>
</feature>
<keyword evidence="11" id="KW-1185">Reference proteome</keyword>
<keyword evidence="1" id="KW-0479">Metal-binding</keyword>
<evidence type="ECO:0000313" key="12">
    <source>
        <dbReference type="WBParaSite" id="EEL_0000251001-mRNA-1"/>
    </source>
</evidence>
<proteinExistence type="predicted"/>
<dbReference type="InterPro" id="IPR001628">
    <property type="entry name" value="Znf_hrmn_rcpt"/>
</dbReference>
<evidence type="ECO:0000256" key="8">
    <source>
        <dbReference type="ARBA" id="ARBA00023242"/>
    </source>
</evidence>
<name>A0A0R3RM01_9BILA</name>
<accession>A0A0R3RM01</accession>
<keyword evidence="6" id="KW-0804">Transcription</keyword>
<dbReference type="Pfam" id="PF00105">
    <property type="entry name" value="zf-C4"/>
    <property type="match status" value="1"/>
</dbReference>
<evidence type="ECO:0000256" key="9">
    <source>
        <dbReference type="SAM" id="MobiDB-lite"/>
    </source>
</evidence>
<keyword evidence="8" id="KW-0539">Nucleus</keyword>
<evidence type="ECO:0000256" key="3">
    <source>
        <dbReference type="ARBA" id="ARBA00022833"/>
    </source>
</evidence>
<feature type="domain" description="Nuclear receptor" evidence="10">
    <location>
        <begin position="380"/>
        <end position="455"/>
    </location>
</feature>
<dbReference type="SUPFAM" id="SSF57716">
    <property type="entry name" value="Glucocorticoid receptor-like (DNA-binding domain)"/>
    <property type="match status" value="1"/>
</dbReference>
<evidence type="ECO:0000256" key="2">
    <source>
        <dbReference type="ARBA" id="ARBA00022771"/>
    </source>
</evidence>
<dbReference type="STRING" id="1147741.A0A0R3RM01"/>
<dbReference type="SMART" id="SM00399">
    <property type="entry name" value="ZnF_C4"/>
    <property type="match status" value="1"/>
</dbReference>